<evidence type="ECO:0000256" key="4">
    <source>
        <dbReference type="ARBA" id="ARBA00022786"/>
    </source>
</evidence>
<dbReference type="InterPro" id="IPR046541">
    <property type="entry name" value="DUF6606"/>
</dbReference>
<dbReference type="Pfam" id="PF12340">
    <property type="entry name" value="DUF3638"/>
    <property type="match status" value="1"/>
</dbReference>
<dbReference type="Pfam" id="PF12359">
    <property type="entry name" value="DUF3645"/>
    <property type="match status" value="1"/>
</dbReference>
<keyword evidence="12" id="KW-1185">Reference proteome</keyword>
<dbReference type="Gene3D" id="3.40.50.300">
    <property type="entry name" value="P-loop containing nucleotide triphosphate hydrolases"/>
    <property type="match status" value="1"/>
</dbReference>
<keyword evidence="6" id="KW-0788">Thiol protease</keyword>
<sequence length="3226" mass="363736">MENEDKKGRLEAIFDHLVLPAQISHPDPGKEEVDIGITQLLRRSLAVLLESRQGHEVWSALQNALNSTLKIQATNAEKGSLIASFAKLSQQADPSRAWLVLHVQKQNAGLIIHKHSPSDIVFEAFQASPPTALVLKATHAISQDFPDRAVAIPKETFDSTSFRENLATFLEQATKDSFERFAARAYKAGRAIVETRDSPSPSLISELLMSLLEGLGHSQEVSRLRKKVRDDVVLETSEAPWRRSPYWLVLRVFICRHLASLLDGDHHQHSGVGRVYYKFLIAVMLAKLLEKSVGILHPEKVMTILAKLSRRLAKLQSEREASKGALRLAYDSLFGQNKNMFLQVMTDSKARVTSAWEGYKKSITRRIPRLPRSADPSDFRLRLESSGRELQRLLSQTVIPPRKPMSLDVPTLEGTVYQIHAEATKYTELHDCEVQLGSDDMNPAIRCEALAEGIIEYIKRASSLFSGDSALMSQCLLRLFELWIAMDEAAAETFPKLLDYHPVFLPHMLNCLCLPKRHDMSRLQRVQQYIKTRVAGCLPTRATIFGDPESLSAFPLQFFRSSKVGAQMAALGAEIDHESMQSRKNTEVTLERLTIEYHELTDVINATVCTCTYLLDGTKDVKACTRCFKWRCRNRLEVAVHEAFLPSGRTREGQRAAILLELQLPKFVDAYREATWHLIVLGTHDLSSFQAGEDTPSQTLKDFDQLQHWVSPPSGSSLILASYKKSILNTHYRSRALPAQVHEVILPFAPKFSYYDSVNNIWTSQLESRTPNYQQLLGPYIPHPHLIVDPYSNDQFLNEGLYPPSSYEIAASEADCPPDISFKELSAFQRAISGRGRRWIVLLVELGATNVNFSSQAAMNVLVRLVNQAGPNDPKRSNDNVLREAHSVFNDAYFCEQLYQQLNTRLDAISMNWRELYYMNIIINFSLRFLHLCPQGLRWMPHKLLAKAREATSNWIVRLRGDVRSADDPGSAQKAAMHAFEASLLCRKICFELMADTGQSSSTKNNTRCFLLASIAMQEHLVVDLNQITPHQRLLLGQDLYESYKLRNLIEESLAGVGMDCLQEVIDETWPKGGQLRSYSKWTSCPGPQRFWIVSHTSSNFPMSRPQVVHFHILQGHLLVDGKPLGRLPLSMRDDVAIKDLFGHRFLLTRPSSLAGMEYQLASDLDGHAVHFGLNEKRVIIKAVYRGQLLEYVNRDIFRPDDLPATLIDDCFHWLNCRTGEVEIRRKAQPWRQKPSNWVLNIKAREARRHQQKSGGSRLIDPRSGIGGKIAGILRGFEDQCNLIIYAPPSGVVNVEMKRLELAFFVNKHKLLQSGQLQCEIDPDQDIGCFHGFESGIVLRSIQNLDQRSVILPMGDFRWQRRGMHMAVMVTNCGEYARYTVNSTLSRLDSPPEPALLFLKAQLHALTSFVLPDRLTGRTGTEEALLSLGSATCQPWTELPTSQNNRLLTLKQSLVPRREYYPPDRDVCQKIFWDQNLTSAIQHDAFKWVVEKILLQSRILSQFKHNADQSFEESTGALSKQDLLVLRGLIRRHLYERPCEVVDSLIPGYALEPIYFDTQAVSRGSSKESRRVYSITKSLHPEGMGAHRTYSLEPMTFLLAHPSIGGFTHGLRNINIAELLDNVPIQIWGTLVQTCRRGSDDYIVFFMLAIIAFSKNVDEKMLKWLVKIAISEQLQSVIPPSFEMAFTGYETSGVPDEKVLEALILRSNPQNMQATRPGRNGLPGGRDSVTAWEATRLASRILTWWCTGPNLQESQEEVFKRDVRQDDFKHLSTQGVWKSLEPELNRVYRNAHLHQYIMGLEKVAKAEGKAQKSARSSTWELNCSPGKLSPFQLEGREIVRPSFAMPTLGHLSLKEHTGLILTWVERKEESGIQLPSPGQELEEQITDKDLMSASRELSILNGITQGLINSSDSTRQQYGNDLRQSLLALARNDTVSSIAAQPAHMSQGKLAMEISETRNALFKQASSIQESLRAGEACYSWLWLGGLFPCVTSVSLLDLLRQDKATHLGPKMKAAILSYGLLITKLQRFLRIQDALLNDQKQRLDDEYAHQGHTNWDVAQFPEWLLLEIDNDLLIRRSQVDVARAIISPPSGNNSVLQMNMGQGKTSCILPMAAAVLANKQELCRIIVPRALLHQTAQVIQSRLSRLIGRVVTHVPFSRRTPTTSHVLRRFREIHENALACGGIMLCLPEHILSFKLSGLQRLCDGQLEEALSMTDMQRWLGDSSRDIADESDYILAPRTQLIYPSGPKTTVDGHPHRWQITEEILSLVENHVSYLQLEFSDGIHVVRRHHAFPILHFLHTEVQDALNSLLIDDICNGRLSTVELKAPGLVEAQQDLRDVLAPSVEPSPEVWKRASRHLTDDFGYNKLLLLRGLLSQRILLLCLKKRWNVQYGVHPGRAPIAVPFEAKGIPSQTAEYGHPDTAIVLTCLAFYQTGLSVAQIEQSLKYIVKMADPSVGFEAWIQGCNDLPAALRHWSLINADDVEQVTQLWEHLRFNRNVINQYMNTFVFPVHAKQFSLKLQASGWDIPLFSKDKITKSRTSKQGGVPAIQERNLTTGFSGTNDNKRMLPDNIQQDDLPSLLQTNAEVLTYLVQPRNQECLLAEDRDGRQLSEIDLLRLLHSKGIRVLIDSGAYILERENDEVATAWLDVDFSAKAAVYFGQNSQILVKVRSLKIPMPLLASPFANDLSECVVYIDEAHTRGTDLKLPIRAKGALTLGLGQTKDHTVQGAMRLRQLGSTQSIAFVAPPEVYRSIMSLESRDKTTNKINSIDVVRWLLEQSCKNNDQMMSLHISQGLDFCRRTNAQWKTTKPLTDRVERIRLLRTIREQEDQTLEQLYGPRDNHGTNAEPIETKSLRLKSVLSRIAEKRATLSKESVSGDSTAFQEVEQEREVEFEVEQVRERQRPEKLQALAFPGVSEQLVQFVKHGDLPDASAIVQAFAYIGNTVIGKKYEVRETESNLYVSKQFTKTVTSGGSNTNRGLVRPVEWILWCPEKEMGIIIIPEEAELLLPVLRNEKQPVVWLLSYSAPLTRAMCIFNRLVYFTVPPPPTGEFKLPLWMTLEVGIVSARLYFGWLELKPLLAWLGMAKGAEGEASASHCGGLHPAEARKFLLDWLSHCHSSSNVLHSPMGYVTQGKKLRHDHSFFGASSLEEADVVATTQANGFVSSRRKGRALDGALDDDSDDDSDWGIHHGDQGEDGTSSEEESNEMDVDESEESVGDAMSIDEEF</sequence>
<feature type="compositionally biased region" description="Acidic residues" evidence="7">
    <location>
        <begin position="3194"/>
        <end position="3226"/>
    </location>
</feature>
<dbReference type="EMBL" id="CABFNS010000910">
    <property type="protein sequence ID" value="VUC35384.1"/>
    <property type="molecule type" value="Genomic_DNA"/>
</dbReference>
<evidence type="ECO:0000256" key="5">
    <source>
        <dbReference type="ARBA" id="ARBA00022801"/>
    </source>
</evidence>
<keyword evidence="3" id="KW-0645">Protease</keyword>
<feature type="region of interest" description="Disordered" evidence="7">
    <location>
        <begin position="3172"/>
        <end position="3226"/>
    </location>
</feature>
<gene>
    <name evidence="11" type="ORF">CLO192961_LOCUS411211</name>
</gene>
<keyword evidence="5" id="KW-0378">Hydrolase</keyword>
<dbReference type="InterPro" id="IPR027417">
    <property type="entry name" value="P-loop_NTPase"/>
</dbReference>
<evidence type="ECO:0000256" key="2">
    <source>
        <dbReference type="ARBA" id="ARBA00012759"/>
    </source>
</evidence>
<dbReference type="InterPro" id="IPR022099">
    <property type="entry name" value="DUF3638"/>
</dbReference>
<dbReference type="Pfam" id="PF20255">
    <property type="entry name" value="DUF6606"/>
    <property type="match status" value="1"/>
</dbReference>
<feature type="compositionally biased region" description="Acidic residues" evidence="7">
    <location>
        <begin position="3175"/>
        <end position="3185"/>
    </location>
</feature>
<accession>A0ABY6UZH7</accession>
<name>A0ABY6UZH7_BIOOC</name>
<dbReference type="Proteomes" id="UP000766486">
    <property type="component" value="Unassembled WGS sequence"/>
</dbReference>
<keyword evidence="4" id="KW-0833">Ubl conjugation pathway</keyword>
<evidence type="ECO:0000259" key="9">
    <source>
        <dbReference type="Pfam" id="PF12359"/>
    </source>
</evidence>
<evidence type="ECO:0000259" key="10">
    <source>
        <dbReference type="Pfam" id="PF20255"/>
    </source>
</evidence>
<evidence type="ECO:0000256" key="3">
    <source>
        <dbReference type="ARBA" id="ARBA00022670"/>
    </source>
</evidence>
<comment type="caution">
    <text evidence="11">The sequence shown here is derived from an EMBL/GenBank/DDBJ whole genome shotgun (WGS) entry which is preliminary data.</text>
</comment>
<protein>
    <recommendedName>
        <fullName evidence="2">ubiquitinyl hydrolase 1</fullName>
        <ecNumber evidence="2">3.4.19.12</ecNumber>
    </recommendedName>
</protein>
<feature type="domain" description="DUF3638" evidence="8">
    <location>
        <begin position="2053"/>
        <end position="2276"/>
    </location>
</feature>
<evidence type="ECO:0000313" key="11">
    <source>
        <dbReference type="EMBL" id="VUC35384.1"/>
    </source>
</evidence>
<dbReference type="EC" id="3.4.19.12" evidence="2"/>
<dbReference type="InterPro" id="IPR022105">
    <property type="entry name" value="DUF3645"/>
</dbReference>
<evidence type="ECO:0000259" key="8">
    <source>
        <dbReference type="Pfam" id="PF12340"/>
    </source>
</evidence>
<dbReference type="PANTHER" id="PTHR13367">
    <property type="entry name" value="UBIQUITIN THIOESTERASE"/>
    <property type="match status" value="1"/>
</dbReference>
<reference evidence="11 12" key="1">
    <citation type="submission" date="2019-06" db="EMBL/GenBank/DDBJ databases">
        <authorList>
            <person name="Broberg M."/>
        </authorList>
    </citation>
    <scope>NUCLEOTIDE SEQUENCE [LARGE SCALE GENOMIC DNA]</scope>
</reference>
<comment type="catalytic activity">
    <reaction evidence="1">
        <text>Thiol-dependent hydrolysis of ester, thioester, amide, peptide and isopeptide bonds formed by the C-terminal Gly of ubiquitin (a 76-residue protein attached to proteins as an intracellular targeting signal).</text>
        <dbReference type="EC" id="3.4.19.12"/>
    </reaction>
</comment>
<evidence type="ECO:0000313" key="12">
    <source>
        <dbReference type="Proteomes" id="UP000766486"/>
    </source>
</evidence>
<dbReference type="PANTHER" id="PTHR13367:SF33">
    <property type="entry name" value="P-LOOP CONTAINING NUCLEOSIDE TRIPHOSPHATE HYDROLASE PROTEIN"/>
    <property type="match status" value="1"/>
</dbReference>
<dbReference type="InterPro" id="IPR051346">
    <property type="entry name" value="OTU_Deubiquitinase"/>
</dbReference>
<evidence type="ECO:0000256" key="7">
    <source>
        <dbReference type="SAM" id="MobiDB-lite"/>
    </source>
</evidence>
<feature type="domain" description="DUF6606" evidence="10">
    <location>
        <begin position="13"/>
        <end position="290"/>
    </location>
</feature>
<proteinExistence type="predicted"/>
<evidence type="ECO:0000256" key="1">
    <source>
        <dbReference type="ARBA" id="ARBA00000707"/>
    </source>
</evidence>
<dbReference type="SUPFAM" id="SSF52540">
    <property type="entry name" value="P-loop containing nucleoside triphosphate hydrolases"/>
    <property type="match status" value="1"/>
</dbReference>
<feature type="domain" description="DUF3645" evidence="9">
    <location>
        <begin position="2395"/>
        <end position="2427"/>
    </location>
</feature>
<organism evidence="11 12">
    <name type="scientific">Bionectria ochroleuca</name>
    <name type="common">Gliocladium roseum</name>
    <dbReference type="NCBI Taxonomy" id="29856"/>
    <lineage>
        <taxon>Eukaryota</taxon>
        <taxon>Fungi</taxon>
        <taxon>Dikarya</taxon>
        <taxon>Ascomycota</taxon>
        <taxon>Pezizomycotina</taxon>
        <taxon>Sordariomycetes</taxon>
        <taxon>Hypocreomycetidae</taxon>
        <taxon>Hypocreales</taxon>
        <taxon>Bionectriaceae</taxon>
        <taxon>Clonostachys</taxon>
    </lineage>
</organism>
<evidence type="ECO:0000256" key="6">
    <source>
        <dbReference type="ARBA" id="ARBA00022807"/>
    </source>
</evidence>